<dbReference type="Proteomes" id="UP001152607">
    <property type="component" value="Unassembled WGS sequence"/>
</dbReference>
<evidence type="ECO:0000313" key="2">
    <source>
        <dbReference type="EMBL" id="CAI6335047.1"/>
    </source>
</evidence>
<organism evidence="2 3">
    <name type="scientific">Periconia digitata</name>
    <dbReference type="NCBI Taxonomy" id="1303443"/>
    <lineage>
        <taxon>Eukaryota</taxon>
        <taxon>Fungi</taxon>
        <taxon>Dikarya</taxon>
        <taxon>Ascomycota</taxon>
        <taxon>Pezizomycotina</taxon>
        <taxon>Dothideomycetes</taxon>
        <taxon>Pleosporomycetidae</taxon>
        <taxon>Pleosporales</taxon>
        <taxon>Massarineae</taxon>
        <taxon>Periconiaceae</taxon>
        <taxon>Periconia</taxon>
    </lineage>
</organism>
<comment type="caution">
    <text evidence="2">The sequence shown here is derived from an EMBL/GenBank/DDBJ whole genome shotgun (WGS) entry which is preliminary data.</text>
</comment>
<proteinExistence type="predicted"/>
<name>A0A9W4XVV1_9PLEO</name>
<dbReference type="AlphaFoldDB" id="A0A9W4XVV1"/>
<evidence type="ECO:0000313" key="3">
    <source>
        <dbReference type="Proteomes" id="UP001152607"/>
    </source>
</evidence>
<reference evidence="2" key="1">
    <citation type="submission" date="2023-01" db="EMBL/GenBank/DDBJ databases">
        <authorList>
            <person name="Van Ghelder C."/>
            <person name="Rancurel C."/>
        </authorList>
    </citation>
    <scope>NUCLEOTIDE SEQUENCE</scope>
    <source>
        <strain evidence="2">CNCM I-4278</strain>
    </source>
</reference>
<sequence>MATCSTCGHCFISVLGRRRIRFHAATPPYIHVQPSMSPFASPHRASIMSPWLNLPPPLASSSNHKDWQVASYAKRNPSHALFDIKAPKNTGRNDTPPALSSSVRT</sequence>
<dbReference type="EMBL" id="CAOQHR010000005">
    <property type="protein sequence ID" value="CAI6335047.1"/>
    <property type="molecule type" value="Genomic_DNA"/>
</dbReference>
<protein>
    <submittedName>
        <fullName evidence="2">Uncharacterized protein</fullName>
    </submittedName>
</protein>
<keyword evidence="3" id="KW-1185">Reference proteome</keyword>
<gene>
    <name evidence="2" type="ORF">PDIGIT_LOCUS8123</name>
</gene>
<feature type="compositionally biased region" description="Polar residues" evidence="1">
    <location>
        <begin position="90"/>
        <end position="105"/>
    </location>
</feature>
<accession>A0A9W4XVV1</accession>
<feature type="region of interest" description="Disordered" evidence="1">
    <location>
        <begin position="81"/>
        <end position="105"/>
    </location>
</feature>
<evidence type="ECO:0000256" key="1">
    <source>
        <dbReference type="SAM" id="MobiDB-lite"/>
    </source>
</evidence>